<feature type="region of interest" description="Disordered" evidence="4">
    <location>
        <begin position="1"/>
        <end position="33"/>
    </location>
</feature>
<proteinExistence type="predicted"/>
<dbReference type="PROSITE" id="PS00041">
    <property type="entry name" value="HTH_ARAC_FAMILY_1"/>
    <property type="match status" value="1"/>
</dbReference>
<dbReference type="EMBL" id="BSPC01000069">
    <property type="protein sequence ID" value="GLS23119.1"/>
    <property type="molecule type" value="Genomic_DNA"/>
</dbReference>
<keyword evidence="2" id="KW-0238">DNA-binding</keyword>
<dbReference type="Pfam" id="PF12833">
    <property type="entry name" value="HTH_18"/>
    <property type="match status" value="1"/>
</dbReference>
<evidence type="ECO:0000256" key="2">
    <source>
        <dbReference type="ARBA" id="ARBA00023125"/>
    </source>
</evidence>
<feature type="compositionally biased region" description="Pro residues" evidence="4">
    <location>
        <begin position="1"/>
        <end position="10"/>
    </location>
</feature>
<keyword evidence="1" id="KW-0805">Transcription regulation</keyword>
<dbReference type="RefSeq" id="WP_284316050.1">
    <property type="nucleotide sequence ID" value="NZ_BSPC01000069.1"/>
</dbReference>
<dbReference type="InterPro" id="IPR020449">
    <property type="entry name" value="Tscrpt_reg_AraC-type_HTH"/>
</dbReference>
<organism evidence="6 7">
    <name type="scientific">Labrys miyagiensis</name>
    <dbReference type="NCBI Taxonomy" id="346912"/>
    <lineage>
        <taxon>Bacteria</taxon>
        <taxon>Pseudomonadati</taxon>
        <taxon>Pseudomonadota</taxon>
        <taxon>Alphaproteobacteria</taxon>
        <taxon>Hyphomicrobiales</taxon>
        <taxon>Xanthobacteraceae</taxon>
        <taxon>Labrys</taxon>
    </lineage>
</organism>
<keyword evidence="3" id="KW-0804">Transcription</keyword>
<dbReference type="Gene3D" id="1.10.10.60">
    <property type="entry name" value="Homeodomain-like"/>
    <property type="match status" value="1"/>
</dbReference>
<dbReference type="PANTHER" id="PTHR46796">
    <property type="entry name" value="HTH-TYPE TRANSCRIPTIONAL ACTIVATOR RHAS-RELATED"/>
    <property type="match status" value="1"/>
</dbReference>
<dbReference type="PROSITE" id="PS01124">
    <property type="entry name" value="HTH_ARAC_FAMILY_2"/>
    <property type="match status" value="1"/>
</dbReference>
<dbReference type="InterPro" id="IPR009057">
    <property type="entry name" value="Homeodomain-like_sf"/>
</dbReference>
<dbReference type="InterPro" id="IPR050204">
    <property type="entry name" value="AraC_XylS_family_regulators"/>
</dbReference>
<dbReference type="PRINTS" id="PR00032">
    <property type="entry name" value="HTHARAC"/>
</dbReference>
<dbReference type="Proteomes" id="UP001156882">
    <property type="component" value="Unassembled WGS sequence"/>
</dbReference>
<feature type="domain" description="HTH araC/xylS-type" evidence="5">
    <location>
        <begin position="246"/>
        <end position="345"/>
    </location>
</feature>
<reference evidence="7" key="1">
    <citation type="journal article" date="2019" name="Int. J. Syst. Evol. Microbiol.">
        <title>The Global Catalogue of Microorganisms (GCM) 10K type strain sequencing project: providing services to taxonomists for standard genome sequencing and annotation.</title>
        <authorList>
            <consortium name="The Broad Institute Genomics Platform"/>
            <consortium name="The Broad Institute Genome Sequencing Center for Infectious Disease"/>
            <person name="Wu L."/>
            <person name="Ma J."/>
        </authorList>
    </citation>
    <scope>NUCLEOTIDE SEQUENCE [LARGE SCALE GENOMIC DNA]</scope>
    <source>
        <strain evidence="7">NBRC 101365</strain>
    </source>
</reference>
<dbReference type="SMART" id="SM00342">
    <property type="entry name" value="HTH_ARAC"/>
    <property type="match status" value="1"/>
</dbReference>
<dbReference type="PANTHER" id="PTHR46796:SF6">
    <property type="entry name" value="ARAC SUBFAMILY"/>
    <property type="match status" value="1"/>
</dbReference>
<evidence type="ECO:0000313" key="6">
    <source>
        <dbReference type="EMBL" id="GLS23119.1"/>
    </source>
</evidence>
<dbReference type="InterPro" id="IPR018060">
    <property type="entry name" value="HTH_AraC"/>
</dbReference>
<name>A0ABQ6CTS1_9HYPH</name>
<evidence type="ECO:0000313" key="7">
    <source>
        <dbReference type="Proteomes" id="UP001156882"/>
    </source>
</evidence>
<protein>
    <submittedName>
        <fullName evidence="6">AraC family transcriptional regulator</fullName>
    </submittedName>
</protein>
<evidence type="ECO:0000256" key="1">
    <source>
        <dbReference type="ARBA" id="ARBA00023015"/>
    </source>
</evidence>
<keyword evidence="7" id="KW-1185">Reference proteome</keyword>
<accession>A0ABQ6CTS1</accession>
<evidence type="ECO:0000256" key="4">
    <source>
        <dbReference type="SAM" id="MobiDB-lite"/>
    </source>
</evidence>
<gene>
    <name evidence="6" type="ORF">GCM10007874_61390</name>
</gene>
<dbReference type="InterPro" id="IPR018062">
    <property type="entry name" value="HTH_AraC-typ_CS"/>
</dbReference>
<evidence type="ECO:0000256" key="3">
    <source>
        <dbReference type="ARBA" id="ARBA00023163"/>
    </source>
</evidence>
<dbReference type="SUPFAM" id="SSF46689">
    <property type="entry name" value="Homeodomain-like"/>
    <property type="match status" value="1"/>
</dbReference>
<comment type="caution">
    <text evidence="6">The sequence shown here is derived from an EMBL/GenBank/DDBJ whole genome shotgun (WGS) entry which is preliminary data.</text>
</comment>
<evidence type="ECO:0000259" key="5">
    <source>
        <dbReference type="PROSITE" id="PS01124"/>
    </source>
</evidence>
<sequence length="375" mass="41699">MTVKDPPTPPFRERRRWARQQRPQADNGQPVPRALKPLVFSTADLPPKDQFSAWEAYAACIADVRLPDNVSPDTGFVASHTAWNLGGMLVVQQHMPAHRYQRSEAKLRSSLIDHWSVVFRRTGKSWTEVGGVVAEAQPESIEIRSLGHPFRGRMLDSDYVTLYLPRDLFADSVGILDANNNFVLSKNLAGVISNYITSIEARLNEFTQEDLPGVVKATRDLLIACVSSSEDRAPVTAQQMTIAPMERARRFIRSNLKSNTMTPDVLCKELGISRTHLYQLFEPSGGVVHYIQKQRLLAGHVALSDPGDRRQISVIADSLGFSSSADFSRAFSREFGYSPREARNLVAPANNTRTTGSTTPSETRSFEGWLKSLGS</sequence>